<dbReference type="Proteomes" id="UP001214638">
    <property type="component" value="Unassembled WGS sequence"/>
</dbReference>
<name>A0AAD9PMA5_9APIC</name>
<reference evidence="3" key="1">
    <citation type="journal article" date="2023" name="Nat. Microbiol.">
        <title>Babesia duncani multi-omics identifies virulence factors and drug targets.</title>
        <authorList>
            <person name="Singh P."/>
            <person name="Lonardi S."/>
            <person name="Liang Q."/>
            <person name="Vydyam P."/>
            <person name="Khabirova E."/>
            <person name="Fang T."/>
            <person name="Gihaz S."/>
            <person name="Thekkiniath J."/>
            <person name="Munshi M."/>
            <person name="Abel S."/>
            <person name="Ciampossin L."/>
            <person name="Batugedara G."/>
            <person name="Gupta M."/>
            <person name="Lu X.M."/>
            <person name="Lenz T."/>
            <person name="Chakravarty S."/>
            <person name="Cornillot E."/>
            <person name="Hu Y."/>
            <person name="Ma W."/>
            <person name="Gonzalez L.M."/>
            <person name="Sanchez S."/>
            <person name="Estrada K."/>
            <person name="Sanchez-Flores A."/>
            <person name="Montero E."/>
            <person name="Harb O.S."/>
            <person name="Le Roch K.G."/>
            <person name="Mamoun C.B."/>
        </authorList>
    </citation>
    <scope>NUCLEOTIDE SEQUENCE</scope>
    <source>
        <strain evidence="3">WA1</strain>
    </source>
</reference>
<dbReference type="Gene3D" id="3.40.50.10810">
    <property type="entry name" value="Tandem AAA-ATPase domain"/>
    <property type="match status" value="1"/>
</dbReference>
<sequence length="1147" mass="132859">MKNEPLGYSDVVEKLYRLAHNGVDSKNSKFKVMLTALNHFRELKSHVSQEYTSVMSVGNATLNPQQFQRLQSQIEAYRKYIPLGFKVPRELLKRCGAEDRYLEDAEPDDTIKINEILRLNDSVHSSTDIWDPGNFWLDYVDTLEQSRLAYCLGAAVNIRCFLQVTLRNRIPTSKLEQVAGEVGLGDFVAAFKSENTLQLQSLNDALVKLERQVKLCMFQRSLKATIRLMRHVLPYANMHETQLVPAPVKMNVGEHARQSIYINRERKRLLRKLVFRAAKNMDFGGKPHECRSAFAFHSRLDELYNTDTEAYNTAIVQYQQSKVYEIIESIDIYIDHLTPLIETLPEKLESVYRDEQGQLHVLQSEQPWYSISHLIKPWLEKPTQSIVGADLRSYQLVGLNWLISLERSNFSAILADDWCLGKSLQAICFLAYLKDCKGISGPHLIVTQSFTIYGTWERELARWFPSCRYCIYDGTRDARAGIRTNWFDKEFNLTNFDVLITTDDIAIRDREFISKFVFEYAILDDLPNMHTNHKLLKVLYSYDINKKIILNRVPLVKNLDLLWYYFNLLMPDCFETSMTLFRWLNVSFIKLGKSRKNAITLKPTPQQEMQLVQVLYKLLKILELRRERREIQGVPIYTDHIICCNLSGVQNCLYDILSTAPSNPNRTTLLRKVYNHPYLICNEIPACDSSLVASCGKLVVLDAILERLYDCSHRVLIFAHTTPVLDIIEVYLNYRCYSNFRIDVRMSSETRRQRFQLLEQEEFRYFCILIPSKGALSGLKIRPTDTVIIYDTEYNLYSELGTQNFNGTAELHVLRLVTPGTVEEFSLKAATNLNYESDTSDSMDMGKSNGYGTSNSDSNLQPILNTKHRLSYCGISTIEAIESVLARRPEDVEIMKITRLRRLLFQKGLMIRQNCLPPHLVQAIINGKKLNIDDRMQEKMFKATSRWDNVMRRYHIWKMNPEPQVPRRLHKLIDRNRSATIKRLHPITKLNITYPQEIATGFKSYVRALMNIFLPQLQMQRVQIINTCIANAIEVAMQHWKYGDIQGLKHIKTLVHQDPKPMTLSDIRDLALDGSLHGLYQMEQYLEMLLRCVRMYKGNDSPDCNTILQCIGTIWRRLSIDLPIAAMHCINTVLGDEVASIILQIPH</sequence>
<keyword evidence="4" id="KW-1185">Reference proteome</keyword>
<dbReference type="InterPro" id="IPR014001">
    <property type="entry name" value="Helicase_ATP-bd"/>
</dbReference>
<dbReference type="PROSITE" id="PS51192">
    <property type="entry name" value="HELICASE_ATP_BIND_1"/>
    <property type="match status" value="1"/>
</dbReference>
<dbReference type="Pfam" id="PF00271">
    <property type="entry name" value="Helicase_C"/>
    <property type="match status" value="1"/>
</dbReference>
<dbReference type="InterPro" id="IPR038718">
    <property type="entry name" value="SNF2-like_sf"/>
</dbReference>
<dbReference type="SUPFAM" id="SSF52540">
    <property type="entry name" value="P-loop containing nucleoside triphosphate hydrolases"/>
    <property type="match status" value="2"/>
</dbReference>
<proteinExistence type="predicted"/>
<dbReference type="Gene3D" id="3.40.50.300">
    <property type="entry name" value="P-loop containing nucleotide triphosphate hydrolases"/>
    <property type="match status" value="1"/>
</dbReference>
<evidence type="ECO:0000259" key="2">
    <source>
        <dbReference type="PROSITE" id="PS51192"/>
    </source>
</evidence>
<dbReference type="InterPro" id="IPR000330">
    <property type="entry name" value="SNF2_N"/>
</dbReference>
<comment type="caution">
    <text evidence="3">The sequence shown here is derived from an EMBL/GenBank/DDBJ whole genome shotgun (WGS) entry which is preliminary data.</text>
</comment>
<dbReference type="CDD" id="cd18793">
    <property type="entry name" value="SF2_C_SNF"/>
    <property type="match status" value="1"/>
</dbReference>
<accession>A0AAD9PMA5</accession>
<dbReference type="GO" id="GO:0016787">
    <property type="term" value="F:hydrolase activity"/>
    <property type="evidence" value="ECO:0007669"/>
    <property type="project" value="UniProtKB-KW"/>
</dbReference>
<keyword evidence="1 3" id="KW-0378">Hydrolase</keyword>
<dbReference type="InterPro" id="IPR049730">
    <property type="entry name" value="SNF2/RAD54-like_C"/>
</dbReference>
<dbReference type="GeneID" id="94334803"/>
<dbReference type="InterPro" id="IPR027417">
    <property type="entry name" value="P-loop_NTPase"/>
</dbReference>
<evidence type="ECO:0000313" key="4">
    <source>
        <dbReference type="Proteomes" id="UP001214638"/>
    </source>
</evidence>
<dbReference type="RefSeq" id="XP_067804346.1">
    <property type="nucleotide sequence ID" value="XM_067945555.1"/>
</dbReference>
<evidence type="ECO:0000313" key="3">
    <source>
        <dbReference type="EMBL" id="KAK2197504.1"/>
    </source>
</evidence>
<gene>
    <name evidence="3" type="ORF">BdWA1_000505</name>
</gene>
<feature type="domain" description="Helicase ATP-binding" evidence="2">
    <location>
        <begin position="403"/>
        <end position="572"/>
    </location>
</feature>
<dbReference type="KEGG" id="bdw:94334803"/>
<evidence type="ECO:0000256" key="1">
    <source>
        <dbReference type="ARBA" id="ARBA00022801"/>
    </source>
</evidence>
<dbReference type="Pfam" id="PF00176">
    <property type="entry name" value="SNF2-rel_dom"/>
    <property type="match status" value="1"/>
</dbReference>
<dbReference type="InterPro" id="IPR001650">
    <property type="entry name" value="Helicase_C-like"/>
</dbReference>
<protein>
    <submittedName>
        <fullName evidence="3">Bifunctional P-loop containing nucleoside triphosphate hydrolase/SNF2-like</fullName>
    </submittedName>
</protein>
<dbReference type="EMBL" id="JALLKP010000001">
    <property type="protein sequence ID" value="KAK2197504.1"/>
    <property type="molecule type" value="Genomic_DNA"/>
</dbReference>
<dbReference type="AlphaFoldDB" id="A0AAD9PMA5"/>
<dbReference type="PANTHER" id="PTHR10799">
    <property type="entry name" value="SNF2/RAD54 HELICASE FAMILY"/>
    <property type="match status" value="1"/>
</dbReference>
<dbReference type="GO" id="GO:0005524">
    <property type="term" value="F:ATP binding"/>
    <property type="evidence" value="ECO:0007669"/>
    <property type="project" value="InterPro"/>
</dbReference>
<organism evidence="3 4">
    <name type="scientific">Babesia duncani</name>
    <dbReference type="NCBI Taxonomy" id="323732"/>
    <lineage>
        <taxon>Eukaryota</taxon>
        <taxon>Sar</taxon>
        <taxon>Alveolata</taxon>
        <taxon>Apicomplexa</taxon>
        <taxon>Aconoidasida</taxon>
        <taxon>Piroplasmida</taxon>
        <taxon>Babesiidae</taxon>
        <taxon>Babesia</taxon>
    </lineage>
</organism>